<protein>
    <recommendedName>
        <fullName evidence="1">IrrE N-terminal-like domain-containing protein</fullName>
    </recommendedName>
</protein>
<comment type="caution">
    <text evidence="2">The sequence shown here is derived from an EMBL/GenBank/DDBJ whole genome shotgun (WGS) entry which is preliminary data.</text>
</comment>
<feature type="domain" description="IrrE N-terminal-like" evidence="1">
    <location>
        <begin position="64"/>
        <end position="95"/>
    </location>
</feature>
<dbReference type="Pfam" id="PF06114">
    <property type="entry name" value="Peptidase_M78"/>
    <property type="match status" value="1"/>
</dbReference>
<reference evidence="2 3" key="1">
    <citation type="submission" date="2020-08" db="EMBL/GenBank/DDBJ databases">
        <title>Sequencing the genomes of 1000 actinobacteria strains.</title>
        <authorList>
            <person name="Klenk H.-P."/>
        </authorList>
    </citation>
    <scope>NUCLEOTIDE SEQUENCE [LARGE SCALE GENOMIC DNA]</scope>
    <source>
        <strain evidence="2 3">DSM 45298</strain>
    </source>
</reference>
<dbReference type="EMBL" id="JACIFP010000002">
    <property type="protein sequence ID" value="MBB4137970.1"/>
    <property type="molecule type" value="Genomic_DNA"/>
</dbReference>
<dbReference type="RefSeq" id="WP_183373254.1">
    <property type="nucleotide sequence ID" value="NZ_BAABHL010000166.1"/>
</dbReference>
<evidence type="ECO:0000259" key="1">
    <source>
        <dbReference type="Pfam" id="PF06114"/>
    </source>
</evidence>
<accession>A0A840FCX7</accession>
<organism evidence="2 3">
    <name type="scientific">Gordonia humi</name>
    <dbReference type="NCBI Taxonomy" id="686429"/>
    <lineage>
        <taxon>Bacteria</taxon>
        <taxon>Bacillati</taxon>
        <taxon>Actinomycetota</taxon>
        <taxon>Actinomycetes</taxon>
        <taxon>Mycobacteriales</taxon>
        <taxon>Gordoniaceae</taxon>
        <taxon>Gordonia</taxon>
    </lineage>
</organism>
<dbReference type="AlphaFoldDB" id="A0A840FCX7"/>
<proteinExistence type="predicted"/>
<evidence type="ECO:0000313" key="2">
    <source>
        <dbReference type="EMBL" id="MBB4137970.1"/>
    </source>
</evidence>
<gene>
    <name evidence="2" type="ORF">BKA16_004595</name>
</gene>
<sequence>MADRDYAIAKKLVDGLPMHRPWSITALIAQLSLDNDRPIVVAPLPDDLAPYCTAAWLGEDALDRIYVSDRLTEVQREVAIAHELGHILLAHELSHADRTSYLQQMFPAIPERFLAAIFGTPCTPLTRSNYDHPYERQAEWFARLLISRADEYRSNLLPDGRKATLRQQRILDRAATVFGWP</sequence>
<dbReference type="InterPro" id="IPR010359">
    <property type="entry name" value="IrrE_HExxH"/>
</dbReference>
<name>A0A840FCX7_9ACTN</name>
<dbReference type="Proteomes" id="UP000551501">
    <property type="component" value="Unassembled WGS sequence"/>
</dbReference>
<keyword evidence="3" id="KW-1185">Reference proteome</keyword>
<evidence type="ECO:0000313" key="3">
    <source>
        <dbReference type="Proteomes" id="UP000551501"/>
    </source>
</evidence>